<dbReference type="InterPro" id="IPR051481">
    <property type="entry name" value="BTB-POZ/Galectin-3-binding"/>
</dbReference>
<dbReference type="OrthoDB" id="25028at2759"/>
<dbReference type="SUPFAM" id="SSF54695">
    <property type="entry name" value="POZ domain"/>
    <property type="match status" value="1"/>
</dbReference>
<reference evidence="8" key="2">
    <citation type="submission" date="2025-09" db="UniProtKB">
        <authorList>
            <consortium name="Ensembl"/>
        </authorList>
    </citation>
    <scope>IDENTIFICATION</scope>
</reference>
<keyword evidence="1 6" id="KW-0732">Signal</keyword>
<dbReference type="Gene3D" id="3.10.250.10">
    <property type="entry name" value="SRCR-like domain"/>
    <property type="match status" value="1"/>
</dbReference>
<feature type="signal peptide" evidence="6">
    <location>
        <begin position="1"/>
        <end position="18"/>
    </location>
</feature>
<name>A0A8C5RBM2_9ANUR</name>
<dbReference type="GO" id="GO:0016020">
    <property type="term" value="C:membrane"/>
    <property type="evidence" value="ECO:0007669"/>
    <property type="project" value="InterPro"/>
</dbReference>
<dbReference type="Ensembl" id="ENSLLET00000051321.1">
    <property type="protein sequence ID" value="ENSLLEP00000049399.1"/>
    <property type="gene ID" value="ENSLLEG00000031095.1"/>
</dbReference>
<dbReference type="Gene3D" id="3.30.710.10">
    <property type="entry name" value="Potassium Channel Kv1.1, Chain A"/>
    <property type="match status" value="1"/>
</dbReference>
<proteinExistence type="predicted"/>
<dbReference type="GeneTree" id="ENSGT00940000168180"/>
<organism evidence="8 9">
    <name type="scientific">Leptobrachium leishanense</name>
    <name type="common">Leishan spiny toad</name>
    <dbReference type="NCBI Taxonomy" id="445787"/>
    <lineage>
        <taxon>Eukaryota</taxon>
        <taxon>Metazoa</taxon>
        <taxon>Chordata</taxon>
        <taxon>Craniata</taxon>
        <taxon>Vertebrata</taxon>
        <taxon>Euteleostomi</taxon>
        <taxon>Amphibia</taxon>
        <taxon>Batrachia</taxon>
        <taxon>Anura</taxon>
        <taxon>Pelobatoidea</taxon>
        <taxon>Megophryidae</taxon>
        <taxon>Leptobrachium</taxon>
    </lineage>
</organism>
<dbReference type="PANTHER" id="PTHR24410:SF16">
    <property type="entry name" value="GALECTIN-3-BINDING PROTEIN"/>
    <property type="match status" value="1"/>
</dbReference>
<dbReference type="SUPFAM" id="SSF56487">
    <property type="entry name" value="SRCR-like"/>
    <property type="match status" value="1"/>
</dbReference>
<evidence type="ECO:0000259" key="7">
    <source>
        <dbReference type="PROSITE" id="PS50287"/>
    </source>
</evidence>
<evidence type="ECO:0000256" key="3">
    <source>
        <dbReference type="ARBA" id="ARBA00023157"/>
    </source>
</evidence>
<dbReference type="Gene3D" id="1.25.40.420">
    <property type="match status" value="1"/>
</dbReference>
<feature type="disulfide bond" evidence="5">
    <location>
        <begin position="96"/>
        <end position="106"/>
    </location>
</feature>
<protein>
    <recommendedName>
        <fullName evidence="7">SRCR domain-containing protein</fullName>
    </recommendedName>
</protein>
<dbReference type="AlphaFoldDB" id="A0A8C5RBM2"/>
<reference evidence="8" key="1">
    <citation type="submission" date="2025-08" db="UniProtKB">
        <authorList>
            <consortium name="Ensembl"/>
        </authorList>
    </citation>
    <scope>IDENTIFICATION</scope>
</reference>
<keyword evidence="2" id="KW-0677">Repeat</keyword>
<sequence>MHFLPVLFPIFLVAGCAAGTVSRDGVVRLVGGNSTAQGRVEIYHNGEWGTVCDDGWDMQDANVVCLALGFPGAISATKGGVFPSGSGPIMLDEVTCTGNESSLADCAFKAWKLTDCDHSEDAGVICSLEEDDGNSTAYTLDRSCEIGNSLRALFESQTNCDYFISVVGKDGGSTSKEIGAHRLILTLNPEADFLLRGEGSKFTLTVLDECIPQAKIFIRYFYTQKIKVTLSSLKCIHQMASTYKVSSLKEYTSQYFSVLISDDPSFKRQVELLNYADSSSDNRLRDLCLRYFAWNFESFSQSRALKDLQFEQLLSLLSRSDLVVSSEWAILEVLQDWLTTSRVEGELLKEMVESVRFPMMTPEELLKIQFNVSMYEKNKSFFQDKIIQALMFHSVSYQVLNNYVNLSTVAYTPRVYISSAWAQSVTNTPFYGYNYQYLNTPRQVRAESKSELTQWNFAYVPNIQTCYNYGFSCSVDSLPAFRLFTSNIYPYVNYRNMLLVKCDGATVTGMQEFQNDLASDPATHNSTGFPCSSGSYTYFVVVRPTYYLN</sequence>
<feature type="domain" description="SRCR" evidence="7">
    <location>
        <begin position="27"/>
        <end position="127"/>
    </location>
</feature>
<dbReference type="InterPro" id="IPR011333">
    <property type="entry name" value="SKP1/BTB/POZ_sf"/>
</dbReference>
<accession>A0A8C5RBM2</accession>
<evidence type="ECO:0000256" key="4">
    <source>
        <dbReference type="ARBA" id="ARBA00023180"/>
    </source>
</evidence>
<evidence type="ECO:0000256" key="6">
    <source>
        <dbReference type="SAM" id="SignalP"/>
    </source>
</evidence>
<evidence type="ECO:0000313" key="9">
    <source>
        <dbReference type="Proteomes" id="UP000694569"/>
    </source>
</evidence>
<evidence type="ECO:0000256" key="2">
    <source>
        <dbReference type="ARBA" id="ARBA00022737"/>
    </source>
</evidence>
<dbReference type="InterPro" id="IPR001190">
    <property type="entry name" value="SRCR"/>
</dbReference>
<keyword evidence="3 5" id="KW-1015">Disulfide bond</keyword>
<dbReference type="InterPro" id="IPR011705">
    <property type="entry name" value="BACK"/>
</dbReference>
<dbReference type="Pfam" id="PF07707">
    <property type="entry name" value="BACK"/>
    <property type="match status" value="1"/>
</dbReference>
<keyword evidence="4" id="KW-0325">Glycoprotein</keyword>
<feature type="chain" id="PRO_5034330598" description="SRCR domain-containing protein" evidence="6">
    <location>
        <begin position="19"/>
        <end position="549"/>
    </location>
</feature>
<dbReference type="InterPro" id="IPR036772">
    <property type="entry name" value="SRCR-like_dom_sf"/>
</dbReference>
<evidence type="ECO:0000256" key="1">
    <source>
        <dbReference type="ARBA" id="ARBA00022729"/>
    </source>
</evidence>
<dbReference type="PROSITE" id="PS00420">
    <property type="entry name" value="SRCR_1"/>
    <property type="match status" value="1"/>
</dbReference>
<evidence type="ECO:0000256" key="5">
    <source>
        <dbReference type="PROSITE-ProRule" id="PRU00196"/>
    </source>
</evidence>
<dbReference type="Pfam" id="PF00530">
    <property type="entry name" value="SRCR"/>
    <property type="match status" value="1"/>
</dbReference>
<dbReference type="FunFam" id="3.10.250.10:FF:000006">
    <property type="entry name" value="neurotrypsin isoform X2"/>
    <property type="match status" value="1"/>
</dbReference>
<dbReference type="SMART" id="SM00875">
    <property type="entry name" value="BACK"/>
    <property type="match status" value="1"/>
</dbReference>
<dbReference type="PROSITE" id="PS50287">
    <property type="entry name" value="SRCR_2"/>
    <property type="match status" value="1"/>
</dbReference>
<dbReference type="SMART" id="SM00202">
    <property type="entry name" value="SR"/>
    <property type="match status" value="1"/>
</dbReference>
<keyword evidence="9" id="KW-1185">Reference proteome</keyword>
<feature type="disulfide bond" evidence="5">
    <location>
        <begin position="52"/>
        <end position="116"/>
    </location>
</feature>
<evidence type="ECO:0000313" key="8">
    <source>
        <dbReference type="Ensembl" id="ENSLLEP00000049399.1"/>
    </source>
</evidence>
<dbReference type="Proteomes" id="UP000694569">
    <property type="component" value="Unplaced"/>
</dbReference>
<dbReference type="PANTHER" id="PTHR24410">
    <property type="entry name" value="HL07962P-RELATED"/>
    <property type="match status" value="1"/>
</dbReference>
<dbReference type="PRINTS" id="PR00258">
    <property type="entry name" value="SPERACTRCPTR"/>
</dbReference>
<feature type="disulfide bond" evidence="5">
    <location>
        <begin position="65"/>
        <end position="126"/>
    </location>
</feature>